<comment type="catalytic activity">
    <reaction evidence="4">
        <text>L-glutaminyl-[peptide chain release factor] + S-adenosyl-L-methionine = N(5)-methyl-L-glutaminyl-[peptide chain release factor] + S-adenosyl-L-homocysteine + H(+)</text>
        <dbReference type="Rhea" id="RHEA:42896"/>
        <dbReference type="Rhea" id="RHEA-COMP:10271"/>
        <dbReference type="Rhea" id="RHEA-COMP:10272"/>
        <dbReference type="ChEBI" id="CHEBI:15378"/>
        <dbReference type="ChEBI" id="CHEBI:30011"/>
        <dbReference type="ChEBI" id="CHEBI:57856"/>
        <dbReference type="ChEBI" id="CHEBI:59789"/>
        <dbReference type="ChEBI" id="CHEBI:61891"/>
        <dbReference type="EC" id="2.1.1.297"/>
    </reaction>
</comment>
<organism evidence="7 8">
    <name type="scientific">Microlunatus endophyticus</name>
    <dbReference type="NCBI Taxonomy" id="1716077"/>
    <lineage>
        <taxon>Bacteria</taxon>
        <taxon>Bacillati</taxon>
        <taxon>Actinomycetota</taxon>
        <taxon>Actinomycetes</taxon>
        <taxon>Propionibacteriales</taxon>
        <taxon>Propionibacteriaceae</taxon>
        <taxon>Microlunatus</taxon>
    </lineage>
</organism>
<feature type="binding site" evidence="4">
    <location>
        <begin position="189"/>
        <end position="192"/>
    </location>
    <ligand>
        <name>substrate</name>
    </ligand>
</feature>
<dbReference type="EC" id="2.1.1.297" evidence="4"/>
<dbReference type="InterPro" id="IPR002052">
    <property type="entry name" value="DNA_methylase_N6_adenine_CS"/>
</dbReference>
<feature type="binding site" evidence="4">
    <location>
        <position position="147"/>
    </location>
    <ligand>
        <name>S-adenosyl-L-methionine</name>
        <dbReference type="ChEBI" id="CHEBI:59789"/>
    </ligand>
</feature>
<comment type="caution">
    <text evidence="7">The sequence shown here is derived from an EMBL/GenBank/DDBJ whole genome shotgun (WGS) entry which is preliminary data.</text>
</comment>
<dbReference type="InterPro" id="IPR040758">
    <property type="entry name" value="PrmC_N"/>
</dbReference>
<dbReference type="InterPro" id="IPR019874">
    <property type="entry name" value="RF_methyltr_PrmC"/>
</dbReference>
<dbReference type="PANTHER" id="PTHR18895">
    <property type="entry name" value="HEMK METHYLTRANSFERASE"/>
    <property type="match status" value="1"/>
</dbReference>
<keyword evidence="1 4" id="KW-0489">Methyltransferase</keyword>
<dbReference type="InterPro" id="IPR029063">
    <property type="entry name" value="SAM-dependent_MTases_sf"/>
</dbReference>
<evidence type="ECO:0000256" key="4">
    <source>
        <dbReference type="HAMAP-Rule" id="MF_02126"/>
    </source>
</evidence>
<dbReference type="Pfam" id="PF13649">
    <property type="entry name" value="Methyltransf_25"/>
    <property type="match status" value="1"/>
</dbReference>
<reference evidence="7" key="2">
    <citation type="submission" date="2020-09" db="EMBL/GenBank/DDBJ databases">
        <authorList>
            <person name="Sun Q."/>
            <person name="Zhou Y."/>
        </authorList>
    </citation>
    <scope>NUCLEOTIDE SEQUENCE</scope>
    <source>
        <strain evidence="7">CGMCC 4.7306</strain>
    </source>
</reference>
<dbReference type="SUPFAM" id="SSF53335">
    <property type="entry name" value="S-adenosyl-L-methionine-dependent methyltransferases"/>
    <property type="match status" value="1"/>
</dbReference>
<keyword evidence="2 4" id="KW-0808">Transferase</keyword>
<dbReference type="InterPro" id="IPR050320">
    <property type="entry name" value="N5-glutamine_MTase"/>
</dbReference>
<evidence type="ECO:0000256" key="3">
    <source>
        <dbReference type="ARBA" id="ARBA00022691"/>
    </source>
</evidence>
<evidence type="ECO:0000256" key="1">
    <source>
        <dbReference type="ARBA" id="ARBA00022603"/>
    </source>
</evidence>
<dbReference type="GO" id="GO:0003676">
    <property type="term" value="F:nucleic acid binding"/>
    <property type="evidence" value="ECO:0007669"/>
    <property type="project" value="InterPro"/>
</dbReference>
<comment type="similarity">
    <text evidence="4">Belongs to the protein N5-glutamine methyltransferase family. PrmC subfamily.</text>
</comment>
<feature type="binding site" evidence="4">
    <location>
        <position position="189"/>
    </location>
    <ligand>
        <name>S-adenosyl-L-methionine</name>
        <dbReference type="ChEBI" id="CHEBI:59789"/>
    </ligand>
</feature>
<keyword evidence="8" id="KW-1185">Reference proteome</keyword>
<evidence type="ECO:0000313" key="8">
    <source>
        <dbReference type="Proteomes" id="UP000613840"/>
    </source>
</evidence>
<dbReference type="PROSITE" id="PS00092">
    <property type="entry name" value="N6_MTASE"/>
    <property type="match status" value="1"/>
</dbReference>
<feature type="domain" description="Release factor glutamine methyltransferase N-terminal" evidence="6">
    <location>
        <begin position="10"/>
        <end position="77"/>
    </location>
</feature>
<reference evidence="7" key="1">
    <citation type="journal article" date="2014" name="Int. J. Syst. Evol. Microbiol.">
        <title>Complete genome sequence of Corynebacterium casei LMG S-19264T (=DSM 44701T), isolated from a smear-ripened cheese.</title>
        <authorList>
            <consortium name="US DOE Joint Genome Institute (JGI-PGF)"/>
            <person name="Walter F."/>
            <person name="Albersmeier A."/>
            <person name="Kalinowski J."/>
            <person name="Ruckert C."/>
        </authorList>
    </citation>
    <scope>NUCLEOTIDE SEQUENCE</scope>
    <source>
        <strain evidence="7">CGMCC 4.7306</strain>
    </source>
</reference>
<dbReference type="GO" id="GO:0032259">
    <property type="term" value="P:methylation"/>
    <property type="evidence" value="ECO:0007669"/>
    <property type="project" value="UniProtKB-KW"/>
</dbReference>
<dbReference type="InterPro" id="IPR041698">
    <property type="entry name" value="Methyltransf_25"/>
</dbReference>
<accession>A0A917S5A0</accession>
<dbReference type="Gene3D" id="1.10.8.10">
    <property type="entry name" value="DNA helicase RuvA subunit, C-terminal domain"/>
    <property type="match status" value="1"/>
</dbReference>
<evidence type="ECO:0000259" key="5">
    <source>
        <dbReference type="Pfam" id="PF13649"/>
    </source>
</evidence>
<protein>
    <recommendedName>
        <fullName evidence="4">Release factor glutamine methyltransferase</fullName>
        <shortName evidence="4">RF MTase</shortName>
        <ecNumber evidence="4">2.1.1.297</ecNumber>
    </recommendedName>
    <alternativeName>
        <fullName evidence="4">N5-glutamine methyltransferase PrmC</fullName>
    </alternativeName>
    <alternativeName>
        <fullName evidence="4">Protein-(glutamine-N5) MTase PrmC</fullName>
    </alternativeName>
    <alternativeName>
        <fullName evidence="4">Protein-glutamine N-methyltransferase PrmC</fullName>
    </alternativeName>
</protein>
<keyword evidence="3 4" id="KW-0949">S-adenosyl-L-methionine</keyword>
<dbReference type="HAMAP" id="MF_02126">
    <property type="entry name" value="RF_methyltr_PrmC"/>
    <property type="match status" value="1"/>
</dbReference>
<feature type="domain" description="Methyltransferase" evidence="5">
    <location>
        <begin position="121"/>
        <end position="203"/>
    </location>
</feature>
<dbReference type="PANTHER" id="PTHR18895:SF74">
    <property type="entry name" value="MTRF1L RELEASE FACTOR GLUTAMINE METHYLTRANSFERASE"/>
    <property type="match status" value="1"/>
</dbReference>
<dbReference type="NCBIfam" id="TIGR00536">
    <property type="entry name" value="hemK_fam"/>
    <property type="match status" value="1"/>
</dbReference>
<proteinExistence type="inferred from homology"/>
<dbReference type="RefSeq" id="WP_229669757.1">
    <property type="nucleotide sequence ID" value="NZ_BMMZ01000002.1"/>
</dbReference>
<name>A0A917S5A0_9ACTN</name>
<evidence type="ECO:0000313" key="7">
    <source>
        <dbReference type="EMBL" id="GGL55536.1"/>
    </source>
</evidence>
<evidence type="ECO:0000259" key="6">
    <source>
        <dbReference type="Pfam" id="PF17827"/>
    </source>
</evidence>
<dbReference type="GO" id="GO:0102559">
    <property type="term" value="F:peptide chain release factor N(5)-glutamine methyltransferase activity"/>
    <property type="evidence" value="ECO:0007669"/>
    <property type="project" value="UniProtKB-EC"/>
</dbReference>
<sequence length="297" mass="31809">MAAEIGVRTLLVDARERLSAAGVESPDADARILLEVATGWSRSQLLIKNSVGVDVAARFQELINRRAGREPLQHITGVAHFRYVSLQVGPGVFVPRPETEVMAGWAVDRLREITDRTPVAVDLCSGSGAIAKALADEAPGTRLYAIELSEDAAGWAAQNLEGTGVELRVGDMATAFPELDGQVDVVVCNPPYIPLVAWESVQAEARDHDPQVALFSGDDGLDAIRVLTRVAARLLRLGGWVAVEHAEVQAESVPALFAGHGSYEQVRDHRDLAGRPRFTTARKVGTAVGRGRIGADD</sequence>
<evidence type="ECO:0000256" key="2">
    <source>
        <dbReference type="ARBA" id="ARBA00022679"/>
    </source>
</evidence>
<dbReference type="Gene3D" id="3.40.50.150">
    <property type="entry name" value="Vaccinia Virus protein VP39"/>
    <property type="match status" value="1"/>
</dbReference>
<comment type="function">
    <text evidence="4">Methylates the class 1 translation termination release factors RF1/PrfA and RF2/PrfB on the glutamine residue of the universally conserved GGQ motif.</text>
</comment>
<dbReference type="CDD" id="cd02440">
    <property type="entry name" value="AdoMet_MTases"/>
    <property type="match status" value="1"/>
</dbReference>
<dbReference type="NCBIfam" id="TIGR03534">
    <property type="entry name" value="RF_mod_PrmC"/>
    <property type="match status" value="1"/>
</dbReference>
<dbReference type="Proteomes" id="UP000613840">
    <property type="component" value="Unassembled WGS sequence"/>
</dbReference>
<dbReference type="EMBL" id="BMMZ01000002">
    <property type="protein sequence ID" value="GGL55536.1"/>
    <property type="molecule type" value="Genomic_DNA"/>
</dbReference>
<gene>
    <name evidence="4 7" type="primary">prmC</name>
    <name evidence="7" type="ORF">GCM10011575_12400</name>
</gene>
<comment type="caution">
    <text evidence="4">Lacks conserved residue(s) required for the propagation of feature annotation.</text>
</comment>
<dbReference type="InterPro" id="IPR004556">
    <property type="entry name" value="HemK-like"/>
</dbReference>
<dbReference type="Pfam" id="PF17827">
    <property type="entry name" value="PrmC_N"/>
    <property type="match status" value="1"/>
</dbReference>
<dbReference type="AlphaFoldDB" id="A0A917S5A0"/>